<reference evidence="6" key="1">
    <citation type="submission" date="2017-02" db="EMBL/GenBank/DDBJ databases">
        <authorList>
            <person name="Tafer H."/>
            <person name="Lopandic K."/>
        </authorList>
    </citation>
    <scope>NUCLEOTIDE SEQUENCE [LARGE SCALE GENOMIC DNA]</scope>
    <source>
        <strain evidence="6">CBS 366.77</strain>
    </source>
</reference>
<feature type="compositionally biased region" description="Basic and acidic residues" evidence="1">
    <location>
        <begin position="526"/>
        <end position="542"/>
    </location>
</feature>
<evidence type="ECO:0000313" key="5">
    <source>
        <dbReference type="EMBL" id="RJE24764.1"/>
    </source>
</evidence>
<protein>
    <submittedName>
        <fullName evidence="5">CADG</fullName>
    </submittedName>
</protein>
<feature type="compositionally biased region" description="Basic and acidic residues" evidence="1">
    <location>
        <begin position="772"/>
        <end position="782"/>
    </location>
</feature>
<keyword evidence="6" id="KW-1185">Reference proteome</keyword>
<dbReference type="AlphaFoldDB" id="A0A3A2ZZG0"/>
<organism evidence="5 6">
    <name type="scientific">Aspergillus sclerotialis</name>
    <dbReference type="NCBI Taxonomy" id="2070753"/>
    <lineage>
        <taxon>Eukaryota</taxon>
        <taxon>Fungi</taxon>
        <taxon>Dikarya</taxon>
        <taxon>Ascomycota</taxon>
        <taxon>Pezizomycotina</taxon>
        <taxon>Eurotiomycetes</taxon>
        <taxon>Eurotiomycetidae</taxon>
        <taxon>Eurotiales</taxon>
        <taxon>Aspergillaceae</taxon>
        <taxon>Aspergillus</taxon>
        <taxon>Aspergillus subgen. Polypaecilum</taxon>
    </lineage>
</organism>
<dbReference type="SUPFAM" id="SSF49313">
    <property type="entry name" value="Cadherin-like"/>
    <property type="match status" value="3"/>
</dbReference>
<dbReference type="Gene3D" id="2.60.40.10">
    <property type="entry name" value="Immunoglobulins"/>
    <property type="match status" value="3"/>
</dbReference>
<dbReference type="OrthoDB" id="10264738at2759"/>
<feature type="chain" id="PRO_5017395387" evidence="3">
    <location>
        <begin position="18"/>
        <end position="975"/>
    </location>
</feature>
<feature type="region of interest" description="Disordered" evidence="1">
    <location>
        <begin position="465"/>
        <end position="632"/>
    </location>
</feature>
<keyword evidence="2" id="KW-0472">Membrane</keyword>
<dbReference type="GO" id="GO:0005509">
    <property type="term" value="F:calcium ion binding"/>
    <property type="evidence" value="ECO:0007669"/>
    <property type="project" value="InterPro"/>
</dbReference>
<dbReference type="PANTHER" id="PTHR21559:SF21">
    <property type="entry name" value="DYSTROGLYCAN 1"/>
    <property type="match status" value="1"/>
</dbReference>
<feature type="region of interest" description="Disordered" evidence="1">
    <location>
        <begin position="731"/>
        <end position="802"/>
    </location>
</feature>
<accession>A0A3A2ZZG0</accession>
<feature type="compositionally biased region" description="Low complexity" evidence="1">
    <location>
        <begin position="574"/>
        <end position="585"/>
    </location>
</feature>
<dbReference type="Proteomes" id="UP000266188">
    <property type="component" value="Unassembled WGS sequence"/>
</dbReference>
<dbReference type="InterPro" id="IPR015919">
    <property type="entry name" value="Cadherin-like_sf"/>
</dbReference>
<feature type="compositionally biased region" description="Low complexity" evidence="1">
    <location>
        <begin position="738"/>
        <end position="749"/>
    </location>
</feature>
<dbReference type="STRING" id="2070753.A0A3A2ZZG0"/>
<dbReference type="EMBL" id="MVGC01000069">
    <property type="protein sequence ID" value="RJE24764.1"/>
    <property type="molecule type" value="Genomic_DNA"/>
</dbReference>
<feature type="domain" description="Dystroglycan-type cadherin-like" evidence="4">
    <location>
        <begin position="128"/>
        <end position="231"/>
    </location>
</feature>
<proteinExistence type="predicted"/>
<feature type="compositionally biased region" description="Polar residues" evidence="1">
    <location>
        <begin position="757"/>
        <end position="771"/>
    </location>
</feature>
<name>A0A3A2ZZG0_9EURO</name>
<evidence type="ECO:0000259" key="4">
    <source>
        <dbReference type="SMART" id="SM00736"/>
    </source>
</evidence>
<dbReference type="SMART" id="SM00736">
    <property type="entry name" value="CADG"/>
    <property type="match status" value="2"/>
</dbReference>
<feature type="domain" description="Dystroglycan-type cadherin-like" evidence="4">
    <location>
        <begin position="20"/>
        <end position="115"/>
    </location>
</feature>
<feature type="region of interest" description="Disordered" evidence="1">
    <location>
        <begin position="943"/>
        <end position="975"/>
    </location>
</feature>
<gene>
    <name evidence="5" type="ORF">PHISCL_02909</name>
</gene>
<feature type="compositionally biased region" description="Basic and acidic residues" evidence="1">
    <location>
        <begin position="960"/>
        <end position="969"/>
    </location>
</feature>
<evidence type="ECO:0000313" key="6">
    <source>
        <dbReference type="Proteomes" id="UP000266188"/>
    </source>
</evidence>
<keyword evidence="3" id="KW-0732">Signal</keyword>
<sequence length="975" mass="106000">MLLVVLSIFLLLLFVDGSPVANYPINAQLPPVARVSQPFNFTYSPGTFTNSGSKIKYSLSKAPSWLQLDSENCALTGTPDSDDVGTETFDLVAEDDSGSASMEVTLIVAADEGPKPGKPILPQLEKTGPTSAPSTIFVHPGDSFNISFAPDTFRNTNSSTVYYATSPPDNSPLPSWIKFDPSTLEFSGSAPGSPPSGSQSFSFNLVASDVEGFSAATLCFSIVVSTHILAFDDSAQTLDMSRGKSFASPQYYNSLKLDGEEPASDKLTDISMEGPDWVSLNKSSISISGTSPSDAVNENVTISVSDIHQDVAKLIVSLQFSQLFTDGITGCNATIGEDFMFVFNQSVITGDAVDLEVDLGEPLSSWLQYNPDNKTLHGRIPTDTRPQKFPITLTASQGSTQNSKEFTINAVDSGNSGNTAQSSKSDSINLNKAGIISISVVIPLVFLSIVLLLFCCWRRKRRAAKHDEGQLSQEKGVRSDLATSELPECHPRDENTQDEVLEALRRHSSSSKPPKLELRPLWSADSGERKSAEGNTENKENALTHSTIEWDFAPLKPLEPQEEEAEDSQCQNWRSSQSSPPVRRSTINYSRPRDPLKPIQPRRSLKRSSLSAKSKRNSKRSSGLSSVASGLPMRLSGAGHGAGGFGPPGHGIVRLSWQNPQALLPSDENSFENLAPLFPRPPPVRRKDSISLGTTEHSKGATLRPVESRHSTISESGSLEAFVHNRAKCRNSSNPMFSGQGSRRISSGRNALGRARSTLSQGRTVSSITSDDGSKQSTRERPISTAMSGSIYTDENRDSREVRPLSQESSALLSVPFFKGQSQSSLAQNYRDVVAPFPRFFSESSLASGWRGESDGTSQGVEDYGNLIDERQEDGGQRRWYRVNNALSPSSASGLNHRQLGKSPSMSSVPFDSKVRRVSLVRFAGKDTLPSCEVKEQRWRLGENQERRRVSIEEASSLPRDLRSSESVRGDMAFV</sequence>
<feature type="signal peptide" evidence="3">
    <location>
        <begin position="1"/>
        <end position="17"/>
    </location>
</feature>
<dbReference type="PANTHER" id="PTHR21559">
    <property type="entry name" value="DYSTROGLYCAN-RELATED"/>
    <property type="match status" value="1"/>
</dbReference>
<dbReference type="Pfam" id="PF05345">
    <property type="entry name" value="He_PIG"/>
    <property type="match status" value="2"/>
</dbReference>
<evidence type="ECO:0000256" key="2">
    <source>
        <dbReference type="SAM" id="Phobius"/>
    </source>
</evidence>
<feature type="transmembrane region" description="Helical" evidence="2">
    <location>
        <begin position="433"/>
        <end position="457"/>
    </location>
</feature>
<dbReference type="InterPro" id="IPR006644">
    <property type="entry name" value="Cadg"/>
</dbReference>
<keyword evidence="2" id="KW-1133">Transmembrane helix</keyword>
<keyword evidence="2" id="KW-0812">Transmembrane</keyword>
<dbReference type="InterPro" id="IPR013783">
    <property type="entry name" value="Ig-like_fold"/>
</dbReference>
<evidence type="ECO:0000256" key="1">
    <source>
        <dbReference type="SAM" id="MobiDB-lite"/>
    </source>
</evidence>
<feature type="compositionally biased region" description="Basic and acidic residues" evidence="1">
    <location>
        <begin position="943"/>
        <end position="952"/>
    </location>
</feature>
<evidence type="ECO:0000256" key="3">
    <source>
        <dbReference type="SAM" id="SignalP"/>
    </source>
</evidence>
<comment type="caution">
    <text evidence="5">The sequence shown here is derived from an EMBL/GenBank/DDBJ whole genome shotgun (WGS) entry which is preliminary data.</text>
</comment>
<dbReference type="GO" id="GO:0016020">
    <property type="term" value="C:membrane"/>
    <property type="evidence" value="ECO:0007669"/>
    <property type="project" value="InterPro"/>
</dbReference>